<proteinExistence type="predicted"/>
<evidence type="ECO:0000313" key="2">
    <source>
        <dbReference type="EMBL" id="CAK0862742.1"/>
    </source>
</evidence>
<dbReference type="Proteomes" id="UP001189429">
    <property type="component" value="Unassembled WGS sequence"/>
</dbReference>
<accession>A0ABN9UTD4</accession>
<evidence type="ECO:0000313" key="3">
    <source>
        <dbReference type="Proteomes" id="UP001189429"/>
    </source>
</evidence>
<keyword evidence="3" id="KW-1185">Reference proteome</keyword>
<gene>
    <name evidence="2" type="ORF">PCOR1329_LOCUS51081</name>
</gene>
<dbReference type="EMBL" id="CAUYUJ010016191">
    <property type="protein sequence ID" value="CAK0862742.1"/>
    <property type="molecule type" value="Genomic_DNA"/>
</dbReference>
<feature type="compositionally biased region" description="Basic residues" evidence="1">
    <location>
        <begin position="9"/>
        <end position="22"/>
    </location>
</feature>
<organism evidence="2 3">
    <name type="scientific">Prorocentrum cordatum</name>
    <dbReference type="NCBI Taxonomy" id="2364126"/>
    <lineage>
        <taxon>Eukaryota</taxon>
        <taxon>Sar</taxon>
        <taxon>Alveolata</taxon>
        <taxon>Dinophyceae</taxon>
        <taxon>Prorocentrales</taxon>
        <taxon>Prorocentraceae</taxon>
        <taxon>Prorocentrum</taxon>
    </lineage>
</organism>
<protein>
    <submittedName>
        <fullName evidence="2">Uncharacterized protein</fullName>
    </submittedName>
</protein>
<feature type="region of interest" description="Disordered" evidence="1">
    <location>
        <begin position="1"/>
        <end position="61"/>
    </location>
</feature>
<name>A0ABN9UTD4_9DINO</name>
<feature type="compositionally biased region" description="Low complexity" evidence="1">
    <location>
        <begin position="23"/>
        <end position="48"/>
    </location>
</feature>
<feature type="non-terminal residue" evidence="2">
    <location>
        <position position="1"/>
    </location>
</feature>
<sequence length="61" mass="6419">CDSASASPRSRRAAGRMSRTCRTRSSSTRSARWPASSAAAAAGAPPRTMKTALRRSTPRAL</sequence>
<feature type="non-terminal residue" evidence="2">
    <location>
        <position position="61"/>
    </location>
</feature>
<evidence type="ECO:0000256" key="1">
    <source>
        <dbReference type="SAM" id="MobiDB-lite"/>
    </source>
</evidence>
<reference evidence="2" key="1">
    <citation type="submission" date="2023-10" db="EMBL/GenBank/DDBJ databases">
        <authorList>
            <person name="Chen Y."/>
            <person name="Shah S."/>
            <person name="Dougan E. K."/>
            <person name="Thang M."/>
            <person name="Chan C."/>
        </authorList>
    </citation>
    <scope>NUCLEOTIDE SEQUENCE [LARGE SCALE GENOMIC DNA]</scope>
</reference>
<feature type="compositionally biased region" description="Basic residues" evidence="1">
    <location>
        <begin position="52"/>
        <end position="61"/>
    </location>
</feature>
<comment type="caution">
    <text evidence="2">The sequence shown here is derived from an EMBL/GenBank/DDBJ whole genome shotgun (WGS) entry which is preliminary data.</text>
</comment>